<feature type="domain" description="CCDC93 N-terminal" evidence="6">
    <location>
        <begin position="36"/>
        <end position="141"/>
    </location>
</feature>
<feature type="coiled-coil region" evidence="4">
    <location>
        <begin position="318"/>
        <end position="423"/>
    </location>
</feature>
<keyword evidence="3 4" id="KW-0175">Coiled coil</keyword>
<proteinExistence type="inferred from homology"/>
<dbReference type="Proteomes" id="UP001378592">
    <property type="component" value="Unassembled WGS sequence"/>
</dbReference>
<accession>A0AAN9YYV6</accession>
<evidence type="ECO:0000256" key="3">
    <source>
        <dbReference type="ARBA" id="ARBA00023054"/>
    </source>
</evidence>
<evidence type="ECO:0000256" key="2">
    <source>
        <dbReference type="ARBA" id="ARBA00016765"/>
    </source>
</evidence>
<reference evidence="7 8" key="1">
    <citation type="submission" date="2024-03" db="EMBL/GenBank/DDBJ databases">
        <title>The genome assembly and annotation of the cricket Gryllus longicercus Weissman &amp; Gray.</title>
        <authorList>
            <person name="Szrajer S."/>
            <person name="Gray D."/>
            <person name="Ylla G."/>
        </authorList>
    </citation>
    <scope>NUCLEOTIDE SEQUENCE [LARGE SCALE GENOMIC DNA]</scope>
    <source>
        <strain evidence="7">DAG 2021-001</strain>
        <tissue evidence="7">Whole body minus gut</tissue>
    </source>
</reference>
<evidence type="ECO:0000256" key="4">
    <source>
        <dbReference type="SAM" id="Coils"/>
    </source>
</evidence>
<dbReference type="PANTHER" id="PTHR16441">
    <property type="entry name" value="FIDIPIDINE"/>
    <property type="match status" value="1"/>
</dbReference>
<dbReference type="InterPro" id="IPR019159">
    <property type="entry name" value="CCDC93_CC"/>
</dbReference>
<dbReference type="GO" id="GO:0006893">
    <property type="term" value="P:Golgi to plasma membrane transport"/>
    <property type="evidence" value="ECO:0007669"/>
    <property type="project" value="TreeGrafter"/>
</dbReference>
<dbReference type="AlphaFoldDB" id="A0AAN9YYV6"/>
<protein>
    <recommendedName>
        <fullName evidence="2">Coiled-coil domain-containing protein 93</fullName>
    </recommendedName>
</protein>
<name>A0AAN9YYV6_9ORTH</name>
<dbReference type="EMBL" id="JAZDUA010000319">
    <property type="protein sequence ID" value="KAK7794768.1"/>
    <property type="molecule type" value="Genomic_DNA"/>
</dbReference>
<dbReference type="InterPro" id="IPR048747">
    <property type="entry name" value="CCDC93_N"/>
</dbReference>
<evidence type="ECO:0000313" key="7">
    <source>
        <dbReference type="EMBL" id="KAK7794768.1"/>
    </source>
</evidence>
<gene>
    <name evidence="7" type="ORF">R5R35_009354</name>
</gene>
<evidence type="ECO:0000259" key="5">
    <source>
        <dbReference type="Pfam" id="PF09762"/>
    </source>
</evidence>
<keyword evidence="8" id="KW-1185">Reference proteome</keyword>
<dbReference type="InterPro" id="IPR039116">
    <property type="entry name" value="CCDC93"/>
</dbReference>
<evidence type="ECO:0000256" key="1">
    <source>
        <dbReference type="ARBA" id="ARBA00007219"/>
    </source>
</evidence>
<feature type="domain" description="CCDC93 coiled-coil" evidence="5">
    <location>
        <begin position="189"/>
        <end position="605"/>
    </location>
</feature>
<dbReference type="PANTHER" id="PTHR16441:SF0">
    <property type="entry name" value="COILED-COIL DOMAIN-CONTAINING PROTEIN 93"/>
    <property type="match status" value="1"/>
</dbReference>
<dbReference type="Pfam" id="PF09762">
    <property type="entry name" value="CCDC93_CC"/>
    <property type="match status" value="1"/>
</dbReference>
<organism evidence="7 8">
    <name type="scientific">Gryllus longicercus</name>
    <dbReference type="NCBI Taxonomy" id="2509291"/>
    <lineage>
        <taxon>Eukaryota</taxon>
        <taxon>Metazoa</taxon>
        <taxon>Ecdysozoa</taxon>
        <taxon>Arthropoda</taxon>
        <taxon>Hexapoda</taxon>
        <taxon>Insecta</taxon>
        <taxon>Pterygota</taxon>
        <taxon>Neoptera</taxon>
        <taxon>Polyneoptera</taxon>
        <taxon>Orthoptera</taxon>
        <taxon>Ensifera</taxon>
        <taxon>Gryllidea</taxon>
        <taxon>Grylloidea</taxon>
        <taxon>Gryllidae</taxon>
        <taxon>Gryllinae</taxon>
        <taxon>Gryllus</taxon>
    </lineage>
</organism>
<sequence>MSISTFHPRPKSSAKLSTRIDAEGKEVEVEAREDEEQKLKLHEIIDVLVAAGYFRARIKGLSPFDKVVGGMTWCIETCNFEVDVDLLFQENLTIGQKIALTEKIVAVLPQMQCPHSIEPHQIQGLDFIHIYPVIQWLVKKSMETREEMGDVIRAYAVNQFNKRYTLPEEHNTLELQEKLQQNISIIKEVYRPQRRFRRKDAPPDDEQSLVQSTLLEYGCSFPSVLSTKSTDNEVAGGDSDVTQEVQENQKREEKRIQDLMNNMASAGEMENRLPAGVVGNIVGLQAQEIAQEAKRYADLQAEMEETGMGSPSTHARAFNALKRKKAALEERYNKVNEDKENLTQAVEKASQQLLSIQKSQAKVEAALAEKEKLETSENEGILRKLQALVVMNETLRQQESQFREQCRQELARLQKNVKLAQESATPDEDSGQVAKQFVEEQEHVQKLRLLLAKRNRAIAVLQRQLDEVPGRAELAQYQRRFLELYNQVAAKHKETKQFYTLYNTFDDTKLYAKKELTLLNSILDNYSEAMSSASGKEQFMKQFDAIVEGIKQNKSKVDRRRTEERQRRDRLSQQLLGLVDQQRRYVAAVRQLTIECRRNEMLLSQLRGT</sequence>
<dbReference type="Pfam" id="PF21673">
    <property type="entry name" value="CCDC93_N"/>
    <property type="match status" value="1"/>
</dbReference>
<comment type="similarity">
    <text evidence="1">Belongs to the CCDC93 family.</text>
</comment>
<evidence type="ECO:0000259" key="6">
    <source>
        <dbReference type="Pfam" id="PF21673"/>
    </source>
</evidence>
<comment type="caution">
    <text evidence="7">The sequence shown here is derived from an EMBL/GenBank/DDBJ whole genome shotgun (WGS) entry which is preliminary data.</text>
</comment>
<evidence type="ECO:0000313" key="8">
    <source>
        <dbReference type="Proteomes" id="UP001378592"/>
    </source>
</evidence>